<dbReference type="Gene3D" id="3.30.559.10">
    <property type="entry name" value="Chloramphenicol acetyltransferase-like domain"/>
    <property type="match status" value="2"/>
</dbReference>
<evidence type="ECO:0000259" key="4">
    <source>
        <dbReference type="PROSITE" id="PS50075"/>
    </source>
</evidence>
<reference evidence="5" key="1">
    <citation type="submission" date="2022-07" db="EMBL/GenBank/DDBJ databases">
        <title>Phylogenomic reconstructions and comparative analyses of Kickxellomycotina fungi.</title>
        <authorList>
            <person name="Reynolds N.K."/>
            <person name="Stajich J.E."/>
            <person name="Barry K."/>
            <person name="Grigoriev I.V."/>
            <person name="Crous P."/>
            <person name="Smith M.E."/>
        </authorList>
    </citation>
    <scope>NUCLEOTIDE SEQUENCE</scope>
    <source>
        <strain evidence="5">RSA 567</strain>
    </source>
</reference>
<dbReference type="SMART" id="SM00823">
    <property type="entry name" value="PKS_PP"/>
    <property type="match status" value="1"/>
</dbReference>
<evidence type="ECO:0000256" key="1">
    <source>
        <dbReference type="ARBA" id="ARBA00022450"/>
    </source>
</evidence>
<dbReference type="Proteomes" id="UP001151582">
    <property type="component" value="Unassembled WGS sequence"/>
</dbReference>
<name>A0A9W8EA91_9FUNG</name>
<keyword evidence="2" id="KW-0597">Phosphoprotein</keyword>
<gene>
    <name evidence="5" type="ORF">H4R34_005444</name>
</gene>
<dbReference type="InterPro" id="IPR036736">
    <property type="entry name" value="ACP-like_sf"/>
</dbReference>
<dbReference type="InterPro" id="IPR020806">
    <property type="entry name" value="PKS_PP-bd"/>
</dbReference>
<keyword evidence="1" id="KW-0596">Phosphopantetheine</keyword>
<dbReference type="OrthoDB" id="416786at2759"/>
<dbReference type="GO" id="GO:0005737">
    <property type="term" value="C:cytoplasm"/>
    <property type="evidence" value="ECO:0007669"/>
    <property type="project" value="TreeGrafter"/>
</dbReference>
<dbReference type="SUPFAM" id="SSF56801">
    <property type="entry name" value="Acetyl-CoA synthetase-like"/>
    <property type="match status" value="1"/>
</dbReference>
<evidence type="ECO:0000256" key="3">
    <source>
        <dbReference type="ARBA" id="ARBA00022598"/>
    </source>
</evidence>
<dbReference type="InterPro" id="IPR010071">
    <property type="entry name" value="AA_adenyl_dom"/>
</dbReference>
<sequence>MVLFKATDTEHWLFLTFHHALLDAWSTNIVLDEVLALYHEQPLHPALQYNSYLAHVMRKPAQATQAFWQHTLHDVKPTPDLQLPSVRPPSPAPSVPSYEYHKQSLSCPLSDIHAFSQRLGITTNNLLRGLWALLLSRYLNEQAEVTFGVLVSGRNEPLSGIDDMVGLSINTVPFRATFQHDQPLHDWLQGIHRLSGEIMAHEHASLVDIQKWAGVPADTPLFKSLLVYDKYRENAPSLSDQQIQCTAHDGVNFTEYPLAISFADVGSELHIVLMYAAHKYDATYMALICDYLNACLTWVVQSTPEAPVESMWQLPASECLAITTWSQGEEKTLDPSCQLLPDLFLNSLSRTPDAIALESGDKHWTYAEVHQHALVVAQWLISHQVQPGDRVALVFKRSPYFVFAVLAVLLVGGVYTPIEATIATERICNILKDLGKPVTLLQSYNEALAHALLPATSHIGYCDDIFSQNSSTLPPALPPFRQPLDLAYIIFTSGTTGKPKGVQVRHESAVNILIHLAQTMELKPDCRFLQLLNIAFDGCLIELFSTFYAGGTVVLSTTDIPTDLRCVNACFLTPSLLAALNPYEYPNVHKIIGGGEALPWEVANKWHGHSTLYHAYGPTEIAVISNIEPFDPTLSVCFSQPIPNTRCYVLDAQLRPVPIGVSGEICIAGLGVSDGYLNRPDLTAKSFVPNPFDSGQIYLTGDLGCWLPNGKIKYLGRKDFQVKLRGFRVELDAVADTLVKYDGVQQACAVVQDSQLVGYVSPADVDAQAIITFTKTLLPHYMVPAAVVPLATLPLTRIGKVDRKALPKHTFAPQSTDASTIPRTAMEDQLIRMVAQVLTIPQETMSPHDSFFQLGGDSLSAIRLSAHCRDQGLKLTIPRLFERPMLSDIAEYALEVVGAPSENIGIDKVVPFALLSRADDSLEDTLDAIANQLHLSRTAIEDVLPTSSLQEGFVINTLKDPSAYMVQLVFDIMGDLDVERYYNAWRAVCNHHAILRTRFAVTDCVDPYASLQVVMTRADIAWRFEDSPDVDCSDLAAFKQARLARDRAQGFYLDGSPLIRLALAT</sequence>
<dbReference type="InterPro" id="IPR045851">
    <property type="entry name" value="AMP-bd_C_sf"/>
</dbReference>
<dbReference type="PANTHER" id="PTHR45527">
    <property type="entry name" value="NONRIBOSOMAL PEPTIDE SYNTHETASE"/>
    <property type="match status" value="1"/>
</dbReference>
<dbReference type="GO" id="GO:0044550">
    <property type="term" value="P:secondary metabolite biosynthetic process"/>
    <property type="evidence" value="ECO:0007669"/>
    <property type="project" value="TreeGrafter"/>
</dbReference>
<feature type="non-terminal residue" evidence="5">
    <location>
        <position position="1065"/>
    </location>
</feature>
<dbReference type="PANTHER" id="PTHR45527:SF1">
    <property type="entry name" value="FATTY ACID SYNTHASE"/>
    <property type="match status" value="1"/>
</dbReference>
<dbReference type="AlphaFoldDB" id="A0A9W8EA91"/>
<dbReference type="InterPro" id="IPR009081">
    <property type="entry name" value="PP-bd_ACP"/>
</dbReference>
<dbReference type="Gene3D" id="3.30.559.30">
    <property type="entry name" value="Nonribosomal peptide synthetase, condensation domain"/>
    <property type="match status" value="1"/>
</dbReference>
<keyword evidence="6" id="KW-1185">Reference proteome</keyword>
<dbReference type="SUPFAM" id="SSF52777">
    <property type="entry name" value="CoA-dependent acyltransferases"/>
    <property type="match status" value="3"/>
</dbReference>
<accession>A0A9W8EA91</accession>
<protein>
    <recommendedName>
        <fullName evidence="4">Carrier domain-containing protein</fullName>
    </recommendedName>
</protein>
<dbReference type="NCBIfam" id="TIGR01733">
    <property type="entry name" value="AA-adenyl-dom"/>
    <property type="match status" value="1"/>
</dbReference>
<dbReference type="EMBL" id="JANBQB010001090">
    <property type="protein sequence ID" value="KAJ1972326.1"/>
    <property type="molecule type" value="Genomic_DNA"/>
</dbReference>
<dbReference type="InterPro" id="IPR025110">
    <property type="entry name" value="AMP-bd_C"/>
</dbReference>
<dbReference type="PROSITE" id="PS00455">
    <property type="entry name" value="AMP_BINDING"/>
    <property type="match status" value="1"/>
</dbReference>
<comment type="caution">
    <text evidence="5">The sequence shown here is derived from an EMBL/GenBank/DDBJ whole genome shotgun (WGS) entry which is preliminary data.</text>
</comment>
<proteinExistence type="predicted"/>
<dbReference type="Pfam" id="PF13193">
    <property type="entry name" value="AMP-binding_C"/>
    <property type="match status" value="1"/>
</dbReference>
<dbReference type="Pfam" id="PF00501">
    <property type="entry name" value="AMP-binding"/>
    <property type="match status" value="1"/>
</dbReference>
<evidence type="ECO:0000256" key="2">
    <source>
        <dbReference type="ARBA" id="ARBA00022553"/>
    </source>
</evidence>
<dbReference type="GO" id="GO:0031177">
    <property type="term" value="F:phosphopantetheine binding"/>
    <property type="evidence" value="ECO:0007669"/>
    <property type="project" value="InterPro"/>
</dbReference>
<feature type="domain" description="Carrier" evidence="4">
    <location>
        <begin position="821"/>
        <end position="897"/>
    </location>
</feature>
<dbReference type="CDD" id="cd05930">
    <property type="entry name" value="A_NRPS"/>
    <property type="match status" value="1"/>
</dbReference>
<dbReference type="GO" id="GO:0043041">
    <property type="term" value="P:amino acid activation for nonribosomal peptide biosynthetic process"/>
    <property type="evidence" value="ECO:0007669"/>
    <property type="project" value="TreeGrafter"/>
</dbReference>
<dbReference type="InterPro" id="IPR042099">
    <property type="entry name" value="ANL_N_sf"/>
</dbReference>
<dbReference type="Pfam" id="PF00550">
    <property type="entry name" value="PP-binding"/>
    <property type="match status" value="1"/>
</dbReference>
<dbReference type="Pfam" id="PF00668">
    <property type="entry name" value="Condensation"/>
    <property type="match status" value="2"/>
</dbReference>
<dbReference type="Gene3D" id="3.30.300.30">
    <property type="match status" value="1"/>
</dbReference>
<evidence type="ECO:0000313" key="5">
    <source>
        <dbReference type="EMBL" id="KAJ1972326.1"/>
    </source>
</evidence>
<dbReference type="SUPFAM" id="SSF47336">
    <property type="entry name" value="ACP-like"/>
    <property type="match status" value="1"/>
</dbReference>
<dbReference type="InterPro" id="IPR023213">
    <property type="entry name" value="CAT-like_dom_sf"/>
</dbReference>
<dbReference type="InterPro" id="IPR020845">
    <property type="entry name" value="AMP-binding_CS"/>
</dbReference>
<dbReference type="Gene3D" id="1.10.1200.10">
    <property type="entry name" value="ACP-like"/>
    <property type="match status" value="1"/>
</dbReference>
<dbReference type="InterPro" id="IPR000873">
    <property type="entry name" value="AMP-dep_synth/lig_dom"/>
</dbReference>
<dbReference type="Gene3D" id="3.40.50.12780">
    <property type="entry name" value="N-terminal domain of ligase-like"/>
    <property type="match status" value="1"/>
</dbReference>
<evidence type="ECO:0000313" key="6">
    <source>
        <dbReference type="Proteomes" id="UP001151582"/>
    </source>
</evidence>
<dbReference type="InterPro" id="IPR001242">
    <property type="entry name" value="Condensation_dom"/>
</dbReference>
<dbReference type="PROSITE" id="PS50075">
    <property type="entry name" value="CARRIER"/>
    <property type="match status" value="1"/>
</dbReference>
<keyword evidence="3" id="KW-0436">Ligase</keyword>
<organism evidence="5 6">
    <name type="scientific">Dimargaris verticillata</name>
    <dbReference type="NCBI Taxonomy" id="2761393"/>
    <lineage>
        <taxon>Eukaryota</taxon>
        <taxon>Fungi</taxon>
        <taxon>Fungi incertae sedis</taxon>
        <taxon>Zoopagomycota</taxon>
        <taxon>Kickxellomycotina</taxon>
        <taxon>Dimargaritomycetes</taxon>
        <taxon>Dimargaritales</taxon>
        <taxon>Dimargaritaceae</taxon>
        <taxon>Dimargaris</taxon>
    </lineage>
</organism>
<dbReference type="GO" id="GO:0016874">
    <property type="term" value="F:ligase activity"/>
    <property type="evidence" value="ECO:0007669"/>
    <property type="project" value="UniProtKB-KW"/>
</dbReference>